<accession>A0A8H7CNJ4</accession>
<dbReference type="EMBL" id="JACAZH010000025">
    <property type="protein sequence ID" value="KAF7342566.1"/>
    <property type="molecule type" value="Genomic_DNA"/>
</dbReference>
<name>A0A8H7CNJ4_9AGAR</name>
<organism evidence="1 2">
    <name type="scientific">Mycena sanguinolenta</name>
    <dbReference type="NCBI Taxonomy" id="230812"/>
    <lineage>
        <taxon>Eukaryota</taxon>
        <taxon>Fungi</taxon>
        <taxon>Dikarya</taxon>
        <taxon>Basidiomycota</taxon>
        <taxon>Agaricomycotina</taxon>
        <taxon>Agaricomycetes</taxon>
        <taxon>Agaricomycetidae</taxon>
        <taxon>Agaricales</taxon>
        <taxon>Marasmiineae</taxon>
        <taxon>Mycenaceae</taxon>
        <taxon>Mycena</taxon>
    </lineage>
</organism>
<evidence type="ECO:0000313" key="2">
    <source>
        <dbReference type="Proteomes" id="UP000623467"/>
    </source>
</evidence>
<dbReference type="AlphaFoldDB" id="A0A8H7CNJ4"/>
<dbReference type="InterPro" id="IPR025533">
    <property type="entry name" value="DUF4419"/>
</dbReference>
<dbReference type="Pfam" id="PF14388">
    <property type="entry name" value="DUF4419"/>
    <property type="match status" value="1"/>
</dbReference>
<keyword evidence="2" id="KW-1185">Reference proteome</keyword>
<sequence length="278" mass="31355">MPVSFLVAKHAAKPFTGQLAGQASHTANEFFALACTDQHTKAGEMLQFSLPVGQGKETDGSRNIDTKIPNIVPNKNGFVATLLDAYTQDRALVIRPDYVWLAILCQFNFFVNANAELLRASFVAHEGKKKLIIDVVPATRYTVDYGHLARQMTGLVEKNVVDPALRKYFDYTLRFAGCGIPRITLEGGKSDWENILQRLEKLKDSEFGFETTAWYHLLRPGIRRFIRGFEDPMDPNNVKLWQRVAHYAPGGSGRGGDHYSGWITAFMVFNKDGWWIRP</sequence>
<dbReference type="PANTHER" id="PTHR31252">
    <property type="entry name" value="DUF4419 DOMAIN-CONTAINING PROTEIN"/>
    <property type="match status" value="1"/>
</dbReference>
<dbReference type="OrthoDB" id="9978173at2759"/>
<gene>
    <name evidence="1" type="ORF">MSAN_02013000</name>
</gene>
<dbReference type="Proteomes" id="UP000623467">
    <property type="component" value="Unassembled WGS sequence"/>
</dbReference>
<proteinExistence type="predicted"/>
<reference evidence="1" key="1">
    <citation type="submission" date="2020-05" db="EMBL/GenBank/DDBJ databases">
        <title>Mycena genomes resolve the evolution of fungal bioluminescence.</title>
        <authorList>
            <person name="Tsai I.J."/>
        </authorList>
    </citation>
    <scope>NUCLEOTIDE SEQUENCE</scope>
    <source>
        <strain evidence="1">160909Yilan</strain>
    </source>
</reference>
<evidence type="ECO:0000313" key="1">
    <source>
        <dbReference type="EMBL" id="KAF7342566.1"/>
    </source>
</evidence>
<protein>
    <submittedName>
        <fullName evidence="1">Uncharacterized protein</fullName>
    </submittedName>
</protein>
<comment type="caution">
    <text evidence="1">The sequence shown here is derived from an EMBL/GenBank/DDBJ whole genome shotgun (WGS) entry which is preliminary data.</text>
</comment>
<dbReference type="PANTHER" id="PTHR31252:SF11">
    <property type="entry name" value="DUF4419 DOMAIN-CONTAINING PROTEIN"/>
    <property type="match status" value="1"/>
</dbReference>